<dbReference type="PANTHER" id="PTHR43179:SF12">
    <property type="entry name" value="GALACTOFURANOSYLTRANSFERASE GLFT2"/>
    <property type="match status" value="1"/>
</dbReference>
<feature type="domain" description="Glycosyltransferase 2-like" evidence="6">
    <location>
        <begin position="85"/>
        <end position="199"/>
    </location>
</feature>
<keyword evidence="8" id="KW-1185">Reference proteome</keyword>
<dbReference type="EC" id="2.-.-.-" evidence="7"/>
<dbReference type="InterPro" id="IPR029044">
    <property type="entry name" value="Nucleotide-diphossugar_trans"/>
</dbReference>
<keyword evidence="4 7" id="KW-0808">Transferase</keyword>
<dbReference type="NCBIfam" id="TIGR03965">
    <property type="entry name" value="mycofact_glyco"/>
    <property type="match status" value="1"/>
</dbReference>
<dbReference type="InterPro" id="IPR023981">
    <property type="entry name" value="MftF"/>
</dbReference>
<dbReference type="EMBL" id="CP087164">
    <property type="protein sequence ID" value="UGS35336.1"/>
    <property type="molecule type" value="Genomic_DNA"/>
</dbReference>
<evidence type="ECO:0000256" key="4">
    <source>
        <dbReference type="ARBA" id="ARBA00022679"/>
    </source>
</evidence>
<dbReference type="Gene3D" id="3.90.550.10">
    <property type="entry name" value="Spore Coat Polysaccharide Biosynthesis Protein SpsA, Chain A"/>
    <property type="match status" value="1"/>
</dbReference>
<dbReference type="AlphaFoldDB" id="A0A9E6XVT1"/>
<dbReference type="GO" id="GO:0016757">
    <property type="term" value="F:glycosyltransferase activity"/>
    <property type="evidence" value="ECO:0007669"/>
    <property type="project" value="UniProtKB-KW"/>
</dbReference>
<evidence type="ECO:0000256" key="2">
    <source>
        <dbReference type="ARBA" id="ARBA00006739"/>
    </source>
</evidence>
<comment type="pathway">
    <text evidence="1">Cell wall biogenesis; cell wall polysaccharide biosynthesis.</text>
</comment>
<protein>
    <submittedName>
        <fullName evidence="7">Mycofactocin biosynthesis glycosyltransferase MftF</fullName>
        <ecNumber evidence="7">2.-.-.-</ecNumber>
    </submittedName>
</protein>
<reference evidence="7" key="1">
    <citation type="journal article" date="2022" name="Int. J. Syst. Evol. Microbiol.">
        <title>Pseudomonas aegrilactucae sp. nov. and Pseudomonas morbosilactucae sp. nov., pathogens causing bacterial rot of lettuce in Japan.</title>
        <authorList>
            <person name="Sawada H."/>
            <person name="Fujikawa T."/>
            <person name="Satou M."/>
        </authorList>
    </citation>
    <scope>NUCLEOTIDE SEQUENCE</scope>
    <source>
        <strain evidence="7">0166_1</strain>
    </source>
</reference>
<evidence type="ECO:0000313" key="8">
    <source>
        <dbReference type="Proteomes" id="UP001162834"/>
    </source>
</evidence>
<evidence type="ECO:0000256" key="3">
    <source>
        <dbReference type="ARBA" id="ARBA00022676"/>
    </source>
</evidence>
<organism evidence="7 8">
    <name type="scientific">Capillimicrobium parvum</name>
    <dbReference type="NCBI Taxonomy" id="2884022"/>
    <lineage>
        <taxon>Bacteria</taxon>
        <taxon>Bacillati</taxon>
        <taxon>Actinomycetota</taxon>
        <taxon>Thermoleophilia</taxon>
        <taxon>Solirubrobacterales</taxon>
        <taxon>Capillimicrobiaceae</taxon>
        <taxon>Capillimicrobium</taxon>
    </lineage>
</organism>
<dbReference type="Pfam" id="PF00535">
    <property type="entry name" value="Glycos_transf_2"/>
    <property type="match status" value="1"/>
</dbReference>
<evidence type="ECO:0000313" key="7">
    <source>
        <dbReference type="EMBL" id="UGS35336.1"/>
    </source>
</evidence>
<dbReference type="KEGG" id="sbae:DSM104329_01723"/>
<accession>A0A9E6XVT1</accession>
<evidence type="ECO:0000256" key="5">
    <source>
        <dbReference type="SAM" id="MobiDB-lite"/>
    </source>
</evidence>
<dbReference type="Proteomes" id="UP001162834">
    <property type="component" value="Chromosome"/>
</dbReference>
<keyword evidence="3" id="KW-0328">Glycosyltransferase</keyword>
<dbReference type="InterPro" id="IPR001173">
    <property type="entry name" value="Glyco_trans_2-like"/>
</dbReference>
<gene>
    <name evidence="7" type="primary">mftF_1</name>
    <name evidence="7" type="ORF">DSM104329_01723</name>
</gene>
<evidence type="ECO:0000259" key="6">
    <source>
        <dbReference type="Pfam" id="PF00535"/>
    </source>
</evidence>
<name>A0A9E6XVT1_9ACTN</name>
<proteinExistence type="inferred from homology"/>
<evidence type="ECO:0000256" key="1">
    <source>
        <dbReference type="ARBA" id="ARBA00004776"/>
    </source>
</evidence>
<dbReference type="SUPFAM" id="SSF53448">
    <property type="entry name" value="Nucleotide-diphospho-sugar transferases"/>
    <property type="match status" value="1"/>
</dbReference>
<dbReference type="PANTHER" id="PTHR43179">
    <property type="entry name" value="RHAMNOSYLTRANSFERASE WBBL"/>
    <property type="match status" value="1"/>
</dbReference>
<sequence>MTPLPSGFGLVLDRSVRRYRDGRVLVGGQPPRRIRLSDAGRAALADLLAGRAGSPPAMRLARRLVDAGLAHPRPPAAAAGPLDVTVVIPARDRPEALRRCLASLDPATPVVVVDDGSEDPAAVAAVCRDHGARRLHHERSAGPATARNTGVAAATTELIAFLDSDCIADPGWIGRLAGHFADPLVGAVAPRIRPWFLVCGDGWVSRFDQARCALDLGPRESLVGPGRIVPYVPSAALIARRRALPAFDERLLHGEDVDLVWRLNDAGWRVRYDPGVVVEHEEPQTLRALLDRRWRYGTSAAPLARRHPGRFAAVVTRPVPAAAAALLLARRPVAAACLVAAQAAWWQRRLGPAGLPARRTFAWSAQAVGETLVGCGAAATTYAAPLLALGLSRRATRAPAALLLAGAPVVTWVRRRPALDPVRWTLASVCEDVAYGAGVWRACASQRTVDPVRLVFIRRPSPPTGWPGGPSRVRRERARRPAGTPPADARPRRGR</sequence>
<feature type="region of interest" description="Disordered" evidence="5">
    <location>
        <begin position="460"/>
        <end position="495"/>
    </location>
</feature>
<dbReference type="RefSeq" id="WP_259315025.1">
    <property type="nucleotide sequence ID" value="NZ_CP087164.1"/>
</dbReference>
<comment type="similarity">
    <text evidence="2">Belongs to the glycosyltransferase 2 family.</text>
</comment>